<dbReference type="PANTHER" id="PTHR11633:SF2">
    <property type="entry name" value="PLATELET-DERIVED GROWTH FACTOR SUBUNIT B"/>
    <property type="match status" value="1"/>
</dbReference>
<feature type="domain" description="Platelet-derived growth factor (PDGF) family profile" evidence="12">
    <location>
        <begin position="92"/>
        <end position="197"/>
    </location>
</feature>
<dbReference type="SMART" id="SM00141">
    <property type="entry name" value="PDGF"/>
    <property type="match status" value="1"/>
</dbReference>
<dbReference type="GO" id="GO:0005161">
    <property type="term" value="F:platelet-derived growth factor receptor binding"/>
    <property type="evidence" value="ECO:0007669"/>
    <property type="project" value="TreeGrafter"/>
</dbReference>
<dbReference type="CDD" id="cd00135">
    <property type="entry name" value="PDGF"/>
    <property type="match status" value="1"/>
</dbReference>
<dbReference type="GO" id="GO:0030335">
    <property type="term" value="P:positive regulation of cell migration"/>
    <property type="evidence" value="ECO:0007669"/>
    <property type="project" value="TreeGrafter"/>
</dbReference>
<evidence type="ECO:0000256" key="1">
    <source>
        <dbReference type="ARBA" id="ARBA00006686"/>
    </source>
</evidence>
<keyword evidence="3 10" id="KW-0339">Growth factor</keyword>
<comment type="subunit">
    <text evidence="9">Antiparallel homodimer; disulfide-linked. Antiparallel heterodimer with PDGFA; disulfide-linked. The PDGFB homodimer interacts with PDGFRA and PDGFRB homodimers, and with heterodimers formed by PDGFRA and PDGFRB. The heterodimer composed of PDGFA and PDGFB interacts with PDGFRB homodimers, and with heterodimers formed by PDGFRA and PDGFRB. Interacts with XLKD1. Interacts with LRP1. Interacts with SORL1 (via the N-terminal ectodomain). Interacts with CD82; this interaction inhibits PDGFB-mediated signaling pathway.</text>
</comment>
<name>A0AAD8FN82_ACIOX</name>
<accession>A0AAD8FN82</accession>
<dbReference type="GO" id="GO:0070374">
    <property type="term" value="P:positive regulation of ERK1 and ERK2 cascade"/>
    <property type="evidence" value="ECO:0007669"/>
    <property type="project" value="TreeGrafter"/>
</dbReference>
<organism evidence="13 14">
    <name type="scientific">Acipenser oxyrinchus oxyrinchus</name>
    <dbReference type="NCBI Taxonomy" id="40147"/>
    <lineage>
        <taxon>Eukaryota</taxon>
        <taxon>Metazoa</taxon>
        <taxon>Chordata</taxon>
        <taxon>Craniata</taxon>
        <taxon>Vertebrata</taxon>
        <taxon>Euteleostomi</taxon>
        <taxon>Actinopterygii</taxon>
        <taxon>Chondrostei</taxon>
        <taxon>Acipenseriformes</taxon>
        <taxon>Acipenseridae</taxon>
        <taxon>Acipenser</taxon>
    </lineage>
</organism>
<dbReference type="Proteomes" id="UP001230051">
    <property type="component" value="Unassembled WGS sequence"/>
</dbReference>
<dbReference type="InterPro" id="IPR029034">
    <property type="entry name" value="Cystine-knot_cytokine"/>
</dbReference>
<dbReference type="AlphaFoldDB" id="A0AAD8FN82"/>
<gene>
    <name evidence="13" type="primary">Pdgfb</name>
    <name evidence="13" type="ORF">AOXY_G35600</name>
</gene>
<dbReference type="SUPFAM" id="SSF57501">
    <property type="entry name" value="Cystine-knot cytokines"/>
    <property type="match status" value="1"/>
</dbReference>
<dbReference type="Pfam" id="PF00341">
    <property type="entry name" value="PDGF"/>
    <property type="match status" value="1"/>
</dbReference>
<evidence type="ECO:0000256" key="5">
    <source>
        <dbReference type="ARBA" id="ARBA00031888"/>
    </source>
</evidence>
<dbReference type="GO" id="GO:0051897">
    <property type="term" value="P:positive regulation of phosphatidylinositol 3-kinase/protein kinase B signal transduction"/>
    <property type="evidence" value="ECO:0007669"/>
    <property type="project" value="TreeGrafter"/>
</dbReference>
<comment type="function">
    <text evidence="8">Growth factor that plays an essential role in the regulation of embryonic development, cell proliferation, cell migration, survival and chemotaxis. Potent mitogen for cells of mesenchymal origin. Required for normal proliferation and recruitment of pericytes and vascular smooth muscle cells in the central nervous system, skin, lung, heart and placenta. Required for normal blood vessel development, and for normal development of kidney glomeruli. Plays an important role in wound healing. Signaling is modulated by the formation of heterodimers with PDGFA.</text>
</comment>
<evidence type="ECO:0000313" key="14">
    <source>
        <dbReference type="Proteomes" id="UP001230051"/>
    </source>
</evidence>
<feature type="region of interest" description="Disordered" evidence="11">
    <location>
        <begin position="36"/>
        <end position="57"/>
    </location>
</feature>
<dbReference type="GO" id="GO:0048008">
    <property type="term" value="P:platelet-derived growth factor receptor signaling pathway"/>
    <property type="evidence" value="ECO:0007669"/>
    <property type="project" value="TreeGrafter"/>
</dbReference>
<dbReference type="Gene3D" id="2.10.90.10">
    <property type="entry name" value="Cystine-knot cytokines"/>
    <property type="match status" value="1"/>
</dbReference>
<evidence type="ECO:0000256" key="8">
    <source>
        <dbReference type="ARBA" id="ARBA00046258"/>
    </source>
</evidence>
<evidence type="ECO:0000256" key="9">
    <source>
        <dbReference type="ARBA" id="ARBA00046967"/>
    </source>
</evidence>
<evidence type="ECO:0000256" key="11">
    <source>
        <dbReference type="SAM" id="MobiDB-lite"/>
    </source>
</evidence>
<evidence type="ECO:0000256" key="4">
    <source>
        <dbReference type="ARBA" id="ARBA00023246"/>
    </source>
</evidence>
<evidence type="ECO:0000259" key="12">
    <source>
        <dbReference type="PROSITE" id="PS50278"/>
    </source>
</evidence>
<comment type="similarity">
    <text evidence="1 10">Belongs to the PDGF/VEGF growth factor family.</text>
</comment>
<proteinExistence type="inferred from homology"/>
<evidence type="ECO:0000256" key="3">
    <source>
        <dbReference type="ARBA" id="ARBA00023030"/>
    </source>
</evidence>
<reference evidence="13" key="1">
    <citation type="submission" date="2022-02" db="EMBL/GenBank/DDBJ databases">
        <title>Atlantic sturgeon de novo genome assembly.</title>
        <authorList>
            <person name="Stock M."/>
            <person name="Klopp C."/>
            <person name="Guiguen Y."/>
            <person name="Cabau C."/>
            <person name="Parinello H."/>
            <person name="Santidrian Yebra-Pimentel E."/>
            <person name="Kuhl H."/>
            <person name="Dirks R.P."/>
            <person name="Guessner J."/>
            <person name="Wuertz S."/>
            <person name="Du K."/>
            <person name="Schartl M."/>
        </authorList>
    </citation>
    <scope>NUCLEOTIDE SEQUENCE</scope>
    <source>
        <strain evidence="13">STURGEONOMICS-FGT-2020</strain>
        <tissue evidence="13">Whole blood</tissue>
    </source>
</reference>
<dbReference type="InterPro" id="IPR000072">
    <property type="entry name" value="PDGF/VEGF_dom"/>
</dbReference>
<evidence type="ECO:0000313" key="13">
    <source>
        <dbReference type="EMBL" id="KAK1147274.1"/>
    </source>
</evidence>
<sequence length="258" mass="28450">MYSQPCELKSRRHDAFASIARVFHLLPDVCWLTGEGQDSRGDSSETPKQCDPFHPGSAASLADRLQEDSLPDQAVSFRRQLRSNSSLSRVVRSLQGLAVEADMAVPAQCQPRTEVLELTRGMVDRSNTNFLVWPLCVEVQRCSGCCNTHSMHCRPTRVQPRQLQVVKIEYVQKKARHGKALVTVEDHLECRCEASPPPAQHSKHKPAVTPVAATAPLESRSPIEAAAQEETPQVKTHLPEGSTERAAPQIEEPGLLAP</sequence>
<evidence type="ECO:0000256" key="7">
    <source>
        <dbReference type="ARBA" id="ARBA00032702"/>
    </source>
</evidence>
<dbReference type="GO" id="GO:0005615">
    <property type="term" value="C:extracellular space"/>
    <property type="evidence" value="ECO:0007669"/>
    <property type="project" value="TreeGrafter"/>
</dbReference>
<dbReference type="PANTHER" id="PTHR11633">
    <property type="entry name" value="PLATELET-DERIVED GROWTH FACTOR"/>
    <property type="match status" value="1"/>
</dbReference>
<dbReference type="GO" id="GO:0016020">
    <property type="term" value="C:membrane"/>
    <property type="evidence" value="ECO:0007669"/>
    <property type="project" value="InterPro"/>
</dbReference>
<keyword evidence="14" id="KW-1185">Reference proteome</keyword>
<dbReference type="GO" id="GO:0051781">
    <property type="term" value="P:positive regulation of cell division"/>
    <property type="evidence" value="ECO:0007669"/>
    <property type="project" value="UniProtKB-KW"/>
</dbReference>
<dbReference type="GO" id="GO:0008083">
    <property type="term" value="F:growth factor activity"/>
    <property type="evidence" value="ECO:0007669"/>
    <property type="project" value="UniProtKB-KW"/>
</dbReference>
<evidence type="ECO:0000256" key="6">
    <source>
        <dbReference type="ARBA" id="ARBA00032481"/>
    </source>
</evidence>
<keyword evidence="4" id="KW-0497">Mitogen</keyword>
<dbReference type="PROSITE" id="PS50278">
    <property type="entry name" value="PDGF_2"/>
    <property type="match status" value="1"/>
</dbReference>
<evidence type="ECO:0000256" key="10">
    <source>
        <dbReference type="RuleBase" id="RU003818"/>
    </source>
</evidence>
<comment type="caution">
    <text evidence="13">The sequence shown here is derived from an EMBL/GenBank/DDBJ whole genome shotgun (WGS) entry which is preliminary data.</text>
</comment>
<feature type="region of interest" description="Disordered" evidence="11">
    <location>
        <begin position="194"/>
        <end position="258"/>
    </location>
</feature>
<protein>
    <recommendedName>
        <fullName evidence="2">Platelet-derived growth factor subunit B</fullName>
    </recommendedName>
    <alternativeName>
        <fullName evidence="5">PDGF-2</fullName>
    </alternativeName>
    <alternativeName>
        <fullName evidence="6">Platelet-derived growth factor B chain</fullName>
    </alternativeName>
    <alternativeName>
        <fullName evidence="7">Platelet-derived growth factor beta polypeptide</fullName>
    </alternativeName>
</protein>
<dbReference type="GO" id="GO:0008284">
    <property type="term" value="P:positive regulation of cell population proliferation"/>
    <property type="evidence" value="ECO:0007669"/>
    <property type="project" value="TreeGrafter"/>
</dbReference>
<evidence type="ECO:0000256" key="2">
    <source>
        <dbReference type="ARBA" id="ARBA00018117"/>
    </source>
</evidence>
<dbReference type="EMBL" id="JAGXEW010000110">
    <property type="protein sequence ID" value="KAK1147274.1"/>
    <property type="molecule type" value="Genomic_DNA"/>
</dbReference>
<feature type="compositionally biased region" description="Low complexity" evidence="11">
    <location>
        <begin position="207"/>
        <end position="216"/>
    </location>
</feature>